<gene>
    <name evidence="2" type="ORF">RSOLAG1IB_08436</name>
</gene>
<protein>
    <submittedName>
        <fullName evidence="2">Uncharacterized protein</fullName>
    </submittedName>
</protein>
<evidence type="ECO:0000313" key="2">
    <source>
        <dbReference type="EMBL" id="CEL57224.1"/>
    </source>
</evidence>
<dbReference type="Proteomes" id="UP000059188">
    <property type="component" value="Unassembled WGS sequence"/>
</dbReference>
<proteinExistence type="predicted"/>
<evidence type="ECO:0000313" key="3">
    <source>
        <dbReference type="Proteomes" id="UP000059188"/>
    </source>
</evidence>
<name>A0A0B7FJZ9_THACB</name>
<keyword evidence="3" id="KW-1185">Reference proteome</keyword>
<sequence length="106" mass="12388">MEGLERWHSQTLDQLLDDGYDISLNSITTEKALEHISKSKRIHTLDDFDQPDINRPGHHEWHAEILELLDRLQSVEDELAEQEKQAKELVQLEATCKQQAEKEELD</sequence>
<dbReference type="AlphaFoldDB" id="A0A0B7FJZ9"/>
<accession>A0A0B7FJZ9</accession>
<reference evidence="2 3" key="1">
    <citation type="submission" date="2014-11" db="EMBL/GenBank/DDBJ databases">
        <authorList>
            <person name="Wibberg Daniel"/>
        </authorList>
    </citation>
    <scope>NUCLEOTIDE SEQUENCE [LARGE SCALE GENOMIC DNA]</scope>
    <source>
        <strain evidence="2">Rhizoctonia solani AG1-IB 7/3/14</strain>
    </source>
</reference>
<keyword evidence="1" id="KW-0175">Coiled coil</keyword>
<organism evidence="2 3">
    <name type="scientific">Thanatephorus cucumeris (strain AG1-IB / isolate 7/3/14)</name>
    <name type="common">Lettuce bottom rot fungus</name>
    <name type="synonym">Rhizoctonia solani</name>
    <dbReference type="NCBI Taxonomy" id="1108050"/>
    <lineage>
        <taxon>Eukaryota</taxon>
        <taxon>Fungi</taxon>
        <taxon>Dikarya</taxon>
        <taxon>Basidiomycota</taxon>
        <taxon>Agaricomycotina</taxon>
        <taxon>Agaricomycetes</taxon>
        <taxon>Cantharellales</taxon>
        <taxon>Ceratobasidiaceae</taxon>
        <taxon>Rhizoctonia</taxon>
        <taxon>Rhizoctonia solani AG-1</taxon>
    </lineage>
</organism>
<feature type="coiled-coil region" evidence="1">
    <location>
        <begin position="65"/>
        <end position="102"/>
    </location>
</feature>
<dbReference type="EMBL" id="LN679128">
    <property type="protein sequence ID" value="CEL57224.1"/>
    <property type="molecule type" value="Genomic_DNA"/>
</dbReference>
<evidence type="ECO:0000256" key="1">
    <source>
        <dbReference type="SAM" id="Coils"/>
    </source>
</evidence>